<evidence type="ECO:0000256" key="5">
    <source>
        <dbReference type="SAM" id="Phobius"/>
    </source>
</evidence>
<gene>
    <name evidence="7" type="ORF">DIZ79_14485</name>
</gene>
<name>A0A370DU09_9GAMM</name>
<comment type="cofactor">
    <cofactor evidence="1">
        <name>Mg(2+)</name>
        <dbReference type="ChEBI" id="CHEBI:18420"/>
    </cofactor>
</comment>
<dbReference type="CDD" id="cd01949">
    <property type="entry name" value="GGDEF"/>
    <property type="match status" value="1"/>
</dbReference>
<feature type="coiled-coil region" evidence="4">
    <location>
        <begin position="211"/>
        <end position="245"/>
    </location>
</feature>
<evidence type="ECO:0000256" key="2">
    <source>
        <dbReference type="ARBA" id="ARBA00012528"/>
    </source>
</evidence>
<evidence type="ECO:0000313" key="8">
    <source>
        <dbReference type="Proteomes" id="UP000255508"/>
    </source>
</evidence>
<evidence type="ECO:0000256" key="3">
    <source>
        <dbReference type="ARBA" id="ARBA00034247"/>
    </source>
</evidence>
<feature type="transmembrane region" description="Helical" evidence="5">
    <location>
        <begin position="134"/>
        <end position="157"/>
    </location>
</feature>
<comment type="catalytic activity">
    <reaction evidence="3">
        <text>2 GTP = 3',3'-c-di-GMP + 2 diphosphate</text>
        <dbReference type="Rhea" id="RHEA:24898"/>
        <dbReference type="ChEBI" id="CHEBI:33019"/>
        <dbReference type="ChEBI" id="CHEBI:37565"/>
        <dbReference type="ChEBI" id="CHEBI:58805"/>
        <dbReference type="EC" id="2.7.7.65"/>
    </reaction>
</comment>
<dbReference type="PANTHER" id="PTHR45138:SF9">
    <property type="entry name" value="DIGUANYLATE CYCLASE DGCM-RELATED"/>
    <property type="match status" value="1"/>
</dbReference>
<dbReference type="InterPro" id="IPR029787">
    <property type="entry name" value="Nucleotide_cyclase"/>
</dbReference>
<dbReference type="Proteomes" id="UP000255508">
    <property type="component" value="Unassembled WGS sequence"/>
</dbReference>
<keyword evidence="4" id="KW-0175">Coiled coil</keyword>
<reference evidence="7 8" key="1">
    <citation type="journal article" date="2018" name="ISME J.">
        <title>Endosymbiont genomes yield clues of tubeworm success.</title>
        <authorList>
            <person name="Li Y."/>
            <person name="Liles M.R."/>
            <person name="Halanych K.M."/>
        </authorList>
    </citation>
    <scope>NUCLEOTIDE SEQUENCE [LARGE SCALE GENOMIC DNA]</scope>
    <source>
        <strain evidence="7">A1422</strain>
    </source>
</reference>
<dbReference type="InterPro" id="IPR043128">
    <property type="entry name" value="Rev_trsase/Diguanyl_cyclase"/>
</dbReference>
<dbReference type="EC" id="2.7.7.65" evidence="2"/>
<dbReference type="EMBL" id="QFXD01000245">
    <property type="protein sequence ID" value="RDH88786.1"/>
    <property type="molecule type" value="Genomic_DNA"/>
</dbReference>
<evidence type="ECO:0000259" key="6">
    <source>
        <dbReference type="PROSITE" id="PS50887"/>
    </source>
</evidence>
<comment type="caution">
    <text evidence="7">The sequence shown here is derived from an EMBL/GenBank/DDBJ whole genome shotgun (WGS) entry which is preliminary data.</text>
</comment>
<dbReference type="InterPro" id="IPR050469">
    <property type="entry name" value="Diguanylate_Cyclase"/>
</dbReference>
<accession>A0A370DU09</accession>
<feature type="transmembrane region" description="Helical" evidence="5">
    <location>
        <begin position="84"/>
        <end position="104"/>
    </location>
</feature>
<feature type="transmembrane region" description="Helical" evidence="5">
    <location>
        <begin position="53"/>
        <end position="72"/>
    </location>
</feature>
<feature type="transmembrane region" description="Helical" evidence="5">
    <location>
        <begin position="27"/>
        <end position="47"/>
    </location>
</feature>
<dbReference type="PROSITE" id="PS50887">
    <property type="entry name" value="GGDEF"/>
    <property type="match status" value="1"/>
</dbReference>
<keyword evidence="5" id="KW-0472">Membrane</keyword>
<dbReference type="NCBIfam" id="TIGR00254">
    <property type="entry name" value="GGDEF"/>
    <property type="match status" value="1"/>
</dbReference>
<evidence type="ECO:0000313" key="7">
    <source>
        <dbReference type="EMBL" id="RDH88786.1"/>
    </source>
</evidence>
<dbReference type="SMART" id="SM00267">
    <property type="entry name" value="GGDEF"/>
    <property type="match status" value="1"/>
</dbReference>
<dbReference type="FunFam" id="3.30.70.270:FF:000001">
    <property type="entry name" value="Diguanylate cyclase domain protein"/>
    <property type="match status" value="1"/>
</dbReference>
<sequence>MHEVTRTNSSTPLKQLFIKEEQKSEHYANNARILFTFLYFLAGFSIRNEIPEFSFIAIISASLVNLIYGVLLHFHLKRDRHIWWLKYLSVTIDILLLSIVLYAFGTYRTFKSEAFLLYYLWIGLATIRFSPRLTLLSGVLSISLYLLIVFLAISRGTIELGTISEDFTTPLVSDSNIALRVIFLAFFTALAVYISSIYRGIAARAIREELRKEENVQLTNALDRLRSTQKQLAAKNRELAHLSEIDVLTQLYNRRKIDQVMQESLDSAQRNDSPLALILLDIDHFKSINDRYGHQMGDEVIQHLAEQLKDNVRGNDTIGRWGGEEFLIICPDLTADKAMKLSERLRAAIAMIKPSNGTQVTGSFGITFLQSDDTTATLLKRADDALYQSKDNGRNRVTML</sequence>
<feature type="transmembrane region" description="Helical" evidence="5">
    <location>
        <begin position="177"/>
        <end position="198"/>
    </location>
</feature>
<proteinExistence type="predicted"/>
<dbReference type="AlphaFoldDB" id="A0A370DU09"/>
<feature type="domain" description="GGDEF" evidence="6">
    <location>
        <begin position="273"/>
        <end position="400"/>
    </location>
</feature>
<dbReference type="InterPro" id="IPR000160">
    <property type="entry name" value="GGDEF_dom"/>
</dbReference>
<evidence type="ECO:0000256" key="4">
    <source>
        <dbReference type="SAM" id="Coils"/>
    </source>
</evidence>
<organism evidence="7 8">
    <name type="scientific">endosymbiont of Lamellibrachia luymesi</name>
    <dbReference type="NCBI Taxonomy" id="2200907"/>
    <lineage>
        <taxon>Bacteria</taxon>
        <taxon>Pseudomonadati</taxon>
        <taxon>Pseudomonadota</taxon>
        <taxon>Gammaproteobacteria</taxon>
        <taxon>sulfur-oxidizing symbionts</taxon>
    </lineage>
</organism>
<evidence type="ECO:0000256" key="1">
    <source>
        <dbReference type="ARBA" id="ARBA00001946"/>
    </source>
</evidence>
<protein>
    <recommendedName>
        <fullName evidence="2">diguanylate cyclase</fullName>
        <ecNumber evidence="2">2.7.7.65</ecNumber>
    </recommendedName>
</protein>
<keyword evidence="5" id="KW-1133">Transmembrane helix</keyword>
<dbReference type="GO" id="GO:0052621">
    <property type="term" value="F:diguanylate cyclase activity"/>
    <property type="evidence" value="ECO:0007669"/>
    <property type="project" value="UniProtKB-EC"/>
</dbReference>
<dbReference type="PANTHER" id="PTHR45138">
    <property type="entry name" value="REGULATORY COMPONENTS OF SENSORY TRANSDUCTION SYSTEM"/>
    <property type="match status" value="1"/>
</dbReference>
<dbReference type="SUPFAM" id="SSF55073">
    <property type="entry name" value="Nucleotide cyclase"/>
    <property type="match status" value="1"/>
</dbReference>
<feature type="transmembrane region" description="Helical" evidence="5">
    <location>
        <begin position="110"/>
        <end position="127"/>
    </location>
</feature>
<keyword evidence="5" id="KW-0812">Transmembrane</keyword>
<dbReference type="Pfam" id="PF00990">
    <property type="entry name" value="GGDEF"/>
    <property type="match status" value="1"/>
</dbReference>
<dbReference type="Gene3D" id="3.30.70.270">
    <property type="match status" value="1"/>
</dbReference>